<dbReference type="AlphaFoldDB" id="A0A3M9N4R6"/>
<keyword evidence="3" id="KW-1185">Reference proteome</keyword>
<dbReference type="InterPro" id="IPR012296">
    <property type="entry name" value="Nuclease_put_TT1808"/>
</dbReference>
<evidence type="ECO:0000313" key="2">
    <source>
        <dbReference type="EMBL" id="RNI32726.1"/>
    </source>
</evidence>
<organism evidence="2 3">
    <name type="scientific">Hanamia caeni</name>
    <dbReference type="NCBI Taxonomy" id="2294116"/>
    <lineage>
        <taxon>Bacteria</taxon>
        <taxon>Pseudomonadati</taxon>
        <taxon>Bacteroidota</taxon>
        <taxon>Chitinophagia</taxon>
        <taxon>Chitinophagales</taxon>
        <taxon>Chitinophagaceae</taxon>
        <taxon>Hanamia</taxon>
    </lineage>
</organism>
<dbReference type="SUPFAM" id="SSF52980">
    <property type="entry name" value="Restriction endonuclease-like"/>
    <property type="match status" value="1"/>
</dbReference>
<dbReference type="RefSeq" id="WP_123122569.1">
    <property type="nucleotide sequence ID" value="NZ_RJJR01000025.1"/>
</dbReference>
<dbReference type="PANTHER" id="PTHR36558">
    <property type="entry name" value="GLR1098 PROTEIN"/>
    <property type="match status" value="1"/>
</dbReference>
<accession>A0A3M9N4R6</accession>
<name>A0A3M9N4R6_9BACT</name>
<proteinExistence type="predicted"/>
<reference evidence="2 3" key="1">
    <citation type="submission" date="2018-11" db="EMBL/GenBank/DDBJ databases">
        <title>Draft genome sequence of Ferruginibacter sp. BO-59.</title>
        <authorList>
            <person name="Im W.T."/>
        </authorList>
    </citation>
    <scope>NUCLEOTIDE SEQUENCE [LARGE SCALE GENOMIC DNA]</scope>
    <source>
        <strain evidence="2 3">BO-59</strain>
    </source>
</reference>
<evidence type="ECO:0000259" key="1">
    <source>
        <dbReference type="Pfam" id="PF05685"/>
    </source>
</evidence>
<sequence>MQSLELHKIYTPEEYFRIEEAGALRHEFINGNLIEMSGASRKHHKICKNLLRILESLLTEKGYEVFIENMKVKIEDENQYYYPDIFITKESETEENEYVQFQPELIAEVLSESTRAKDLVDKFIQYRKIKTLDYYLVVEPEKYLVLCNFKKDKEEWDMISYTEPEEIIALPKLNISISMKDIYKK</sequence>
<dbReference type="Proteomes" id="UP000267223">
    <property type="component" value="Unassembled WGS sequence"/>
</dbReference>
<evidence type="ECO:0000313" key="3">
    <source>
        <dbReference type="Proteomes" id="UP000267223"/>
    </source>
</evidence>
<dbReference type="OrthoDB" id="675543at2"/>
<dbReference type="InterPro" id="IPR008538">
    <property type="entry name" value="Uma2"/>
</dbReference>
<dbReference type="CDD" id="cd06260">
    <property type="entry name" value="DUF820-like"/>
    <property type="match status" value="1"/>
</dbReference>
<dbReference type="EMBL" id="RJJR01000025">
    <property type="protein sequence ID" value="RNI32726.1"/>
    <property type="molecule type" value="Genomic_DNA"/>
</dbReference>
<comment type="caution">
    <text evidence="2">The sequence shown here is derived from an EMBL/GenBank/DDBJ whole genome shotgun (WGS) entry which is preliminary data.</text>
</comment>
<dbReference type="InterPro" id="IPR011335">
    <property type="entry name" value="Restrct_endonuc-II-like"/>
</dbReference>
<dbReference type="PANTHER" id="PTHR36558:SF1">
    <property type="entry name" value="RESTRICTION ENDONUCLEASE DOMAIN-CONTAINING PROTEIN-RELATED"/>
    <property type="match status" value="1"/>
</dbReference>
<keyword evidence="2" id="KW-0540">Nuclease</keyword>
<dbReference type="Gene3D" id="3.90.1570.10">
    <property type="entry name" value="tt1808, chain A"/>
    <property type="match status" value="1"/>
</dbReference>
<keyword evidence="2" id="KW-0378">Hydrolase</keyword>
<dbReference type="Pfam" id="PF05685">
    <property type="entry name" value="Uma2"/>
    <property type="match status" value="1"/>
</dbReference>
<feature type="domain" description="Putative restriction endonuclease" evidence="1">
    <location>
        <begin position="12"/>
        <end position="173"/>
    </location>
</feature>
<keyword evidence="2" id="KW-0255">Endonuclease</keyword>
<dbReference type="GO" id="GO:0004519">
    <property type="term" value="F:endonuclease activity"/>
    <property type="evidence" value="ECO:0007669"/>
    <property type="project" value="UniProtKB-KW"/>
</dbReference>
<protein>
    <submittedName>
        <fullName evidence="2">Uma2 family endonuclease</fullName>
    </submittedName>
</protein>
<gene>
    <name evidence="2" type="ORF">EFY79_20180</name>
</gene>